<evidence type="ECO:0000256" key="1">
    <source>
        <dbReference type="SAM" id="MobiDB-lite"/>
    </source>
</evidence>
<evidence type="ECO:0000256" key="2">
    <source>
        <dbReference type="SAM" id="Phobius"/>
    </source>
</evidence>
<gene>
    <name evidence="3" type="ORF">CTI12_AA247520</name>
</gene>
<feature type="compositionally biased region" description="Polar residues" evidence="1">
    <location>
        <begin position="282"/>
        <end position="300"/>
    </location>
</feature>
<dbReference type="OrthoDB" id="1928976at2759"/>
<keyword evidence="2" id="KW-1133">Transmembrane helix</keyword>
<organism evidence="3 4">
    <name type="scientific">Artemisia annua</name>
    <name type="common">Sweet wormwood</name>
    <dbReference type="NCBI Taxonomy" id="35608"/>
    <lineage>
        <taxon>Eukaryota</taxon>
        <taxon>Viridiplantae</taxon>
        <taxon>Streptophyta</taxon>
        <taxon>Embryophyta</taxon>
        <taxon>Tracheophyta</taxon>
        <taxon>Spermatophyta</taxon>
        <taxon>Magnoliopsida</taxon>
        <taxon>eudicotyledons</taxon>
        <taxon>Gunneridae</taxon>
        <taxon>Pentapetalae</taxon>
        <taxon>asterids</taxon>
        <taxon>campanulids</taxon>
        <taxon>Asterales</taxon>
        <taxon>Asteraceae</taxon>
        <taxon>Asteroideae</taxon>
        <taxon>Anthemideae</taxon>
        <taxon>Artemisiinae</taxon>
        <taxon>Artemisia</taxon>
    </lineage>
</organism>
<evidence type="ECO:0000313" key="4">
    <source>
        <dbReference type="Proteomes" id="UP000245207"/>
    </source>
</evidence>
<dbReference type="EMBL" id="PKPP01002479">
    <property type="protein sequence ID" value="PWA74990.1"/>
    <property type="molecule type" value="Genomic_DNA"/>
</dbReference>
<accession>A0A2U1NNG5</accession>
<dbReference type="AlphaFoldDB" id="A0A2U1NNG5"/>
<feature type="region of interest" description="Disordered" evidence="1">
    <location>
        <begin position="184"/>
        <end position="300"/>
    </location>
</feature>
<feature type="compositionally biased region" description="Polar residues" evidence="1">
    <location>
        <begin position="231"/>
        <end position="242"/>
    </location>
</feature>
<feature type="transmembrane region" description="Helical" evidence="2">
    <location>
        <begin position="12"/>
        <end position="35"/>
    </location>
</feature>
<proteinExistence type="predicted"/>
<keyword evidence="2" id="KW-0812">Transmembrane</keyword>
<sequence length="543" mass="59953">MVTSTMNFVPLVCARVCSFTLFLSCICIFCFYPIIESQNERVGGCVECSSLSDGQHSVVAEVGSFVDSLLPIGFCRQDDECVSGSDQDEHSLAESHQLHVSPNIIPFATHSVPLPVAVPIVGTSSVLSIAVDTHVIGRPVMLEFQQGIVRYEVTDDITTEYTRGPTSIERASRKRMPMQIYQVQGPLQRRRTDSTDMPVCTSSSRKFDAPAVGASSVQGAQPLMPVPASMPSATPISEQGPSIVQRGSRKRRAIQITKGQRPSQRPRKNPPYTSSYTPSSGGLATSAVNNSSMQRGQPSTFPAVFPTHAAPTFEGGNGMLFLIFHNAHSLHPWLLRDCYCSVVLIRVFVVFKVHQQSIRTSVLAIACAEVAMHFFGMKRDLVPPRVAQARCIIDVVWAEGSARDKLVDANVPEFKIRLFGKVGSAQHELPTADELFSFGEQGYHTDLRLLDALEGSLESNKRMSIDAYLHICCTTGLIDRPDVVDRVFERKIHMLLKYIRDQRPFGSINAGLPHCHILLWNDAHSKIRSPEDVDKFISDELQN</sequence>
<keyword evidence="2" id="KW-0472">Membrane</keyword>
<evidence type="ECO:0000313" key="3">
    <source>
        <dbReference type="EMBL" id="PWA74990.1"/>
    </source>
</evidence>
<reference evidence="3 4" key="1">
    <citation type="journal article" date="2018" name="Mol. Plant">
        <title>The genome of Artemisia annua provides insight into the evolution of Asteraceae family and artemisinin biosynthesis.</title>
        <authorList>
            <person name="Shen Q."/>
            <person name="Zhang L."/>
            <person name="Liao Z."/>
            <person name="Wang S."/>
            <person name="Yan T."/>
            <person name="Shi P."/>
            <person name="Liu M."/>
            <person name="Fu X."/>
            <person name="Pan Q."/>
            <person name="Wang Y."/>
            <person name="Lv Z."/>
            <person name="Lu X."/>
            <person name="Zhang F."/>
            <person name="Jiang W."/>
            <person name="Ma Y."/>
            <person name="Chen M."/>
            <person name="Hao X."/>
            <person name="Li L."/>
            <person name="Tang Y."/>
            <person name="Lv G."/>
            <person name="Zhou Y."/>
            <person name="Sun X."/>
            <person name="Brodelius P.E."/>
            <person name="Rose J.K.C."/>
            <person name="Tang K."/>
        </authorList>
    </citation>
    <scope>NUCLEOTIDE SEQUENCE [LARGE SCALE GENOMIC DNA]</scope>
    <source>
        <strain evidence="4">cv. Huhao1</strain>
        <tissue evidence="3">Leaf</tissue>
    </source>
</reference>
<protein>
    <submittedName>
        <fullName evidence="3">Uncharacterized protein</fullName>
    </submittedName>
</protein>
<dbReference type="Proteomes" id="UP000245207">
    <property type="component" value="Unassembled WGS sequence"/>
</dbReference>
<comment type="caution">
    <text evidence="3">The sequence shown here is derived from an EMBL/GenBank/DDBJ whole genome shotgun (WGS) entry which is preliminary data.</text>
</comment>
<feature type="compositionally biased region" description="Low complexity" evidence="1">
    <location>
        <begin position="270"/>
        <end position="280"/>
    </location>
</feature>
<keyword evidence="4" id="KW-1185">Reference proteome</keyword>
<name>A0A2U1NNG5_ARTAN</name>